<protein>
    <submittedName>
        <fullName evidence="1">Uncharacterized protein</fullName>
    </submittedName>
</protein>
<accession>A0A8B3S0Z2</accession>
<evidence type="ECO:0000313" key="1">
    <source>
        <dbReference type="EMBL" id="RZB29418.1"/>
    </source>
</evidence>
<comment type="caution">
    <text evidence="1">The sequence shown here is derived from an EMBL/GenBank/DDBJ whole genome shotgun (WGS) entry which is preliminary data.</text>
</comment>
<dbReference type="EMBL" id="RPGO01000028">
    <property type="protein sequence ID" value="RZB29418.1"/>
    <property type="molecule type" value="Genomic_DNA"/>
</dbReference>
<sequence length="39" mass="4215">KTVVEGAVFLHENLSVSGNWVEIRRNGPKAIGFWGSVGC</sequence>
<organism evidence="1 2">
    <name type="scientific">Candidatus Argoarchaeum ethanivorans</name>
    <dbReference type="NCBI Taxonomy" id="2608793"/>
    <lineage>
        <taxon>Archaea</taxon>
        <taxon>Methanobacteriati</taxon>
        <taxon>Methanobacteriota</taxon>
        <taxon>Stenosarchaea group</taxon>
        <taxon>Methanomicrobia</taxon>
        <taxon>Methanosarcinales</taxon>
        <taxon>Methanosarcinales incertae sedis</taxon>
        <taxon>GOM Arc I cluster</taxon>
        <taxon>Candidatus Argoarchaeum</taxon>
    </lineage>
</organism>
<dbReference type="AlphaFoldDB" id="A0A8B3S0Z2"/>
<proteinExistence type="predicted"/>
<feature type="non-terminal residue" evidence="1">
    <location>
        <position position="1"/>
    </location>
</feature>
<dbReference type="Proteomes" id="UP000291831">
    <property type="component" value="Unassembled WGS sequence"/>
</dbReference>
<evidence type="ECO:0000313" key="2">
    <source>
        <dbReference type="Proteomes" id="UP000291831"/>
    </source>
</evidence>
<gene>
    <name evidence="1" type="ORF">AEth_01235</name>
</gene>
<reference evidence="2" key="1">
    <citation type="submission" date="2019-01" db="EMBL/GenBank/DDBJ databases">
        <title>Anaerobic oxidation of ethane by archaea from a marine hydrocarbon seep.</title>
        <authorList>
            <person name="Musat F."/>
        </authorList>
    </citation>
    <scope>NUCLEOTIDE SEQUENCE [LARGE SCALE GENOMIC DNA]</scope>
</reference>
<name>A0A8B3S0Z2_9EURY</name>